<organism evidence="3 7">
    <name type="scientific">Aeromonas veronii</name>
    <dbReference type="NCBI Taxonomy" id="654"/>
    <lineage>
        <taxon>Bacteria</taxon>
        <taxon>Pseudomonadati</taxon>
        <taxon>Pseudomonadota</taxon>
        <taxon>Gammaproteobacteria</taxon>
        <taxon>Aeromonadales</taxon>
        <taxon>Aeromonadaceae</taxon>
        <taxon>Aeromonas</taxon>
    </lineage>
</organism>
<accession>A0A1N6RMW6</accession>
<evidence type="ECO:0000313" key="6">
    <source>
        <dbReference type="EMBL" id="TND51029.1"/>
    </source>
</evidence>
<dbReference type="EMBL" id="PZKL01000015">
    <property type="protein sequence ID" value="PTH81993.1"/>
    <property type="molecule type" value="Genomic_DNA"/>
</dbReference>
<dbReference type="AlphaFoldDB" id="A0A1N6RMW6"/>
<dbReference type="Proteomes" id="UP000241986">
    <property type="component" value="Unassembled WGS sequence"/>
</dbReference>
<dbReference type="Gene3D" id="3.40.30.10">
    <property type="entry name" value="Glutaredoxin"/>
    <property type="match status" value="1"/>
</dbReference>
<dbReference type="Proteomes" id="UP001204061">
    <property type="component" value="Unassembled WGS sequence"/>
</dbReference>
<keyword evidence="1" id="KW-0732">Signal</keyword>
<dbReference type="EMBL" id="SSUX01000006">
    <property type="protein sequence ID" value="THJ45531.1"/>
    <property type="molecule type" value="Genomic_DNA"/>
</dbReference>
<feature type="signal peptide" evidence="1">
    <location>
        <begin position="1"/>
        <end position="17"/>
    </location>
</feature>
<proteinExistence type="predicted"/>
<reference evidence="2" key="6">
    <citation type="submission" date="2022-08" db="EMBL/GenBank/DDBJ databases">
        <title>A global survey of hypervirulent Aeromonas hydrophila identified this emerging pathogen in farmed fish in the lower Mekong River basin.</title>
        <authorList>
            <person name="Xu T."/>
            <person name="Rasmussen-Ivey C.R."/>
            <person name="Moen F.S."/>
            <person name="Fernandez Bravo A."/>
            <person name="Lamy B."/>
            <person name="Beaz-Hidalgo R."/>
            <person name="Khan C.D."/>
            <person name="Castro Escarpulli G."/>
            <person name="Yasin I.S.M."/>
            <person name="Figueras M.J."/>
            <person name="Azzam Sayuti M."/>
            <person name="Karim M.M."/>
            <person name="Alam K.M."/>
            <person name="Le T.T.T."/>
            <person name="Thao N.H.P."/>
            <person name="Addo S."/>
            <person name="Duodu S."/>
            <person name="Ali S."/>
            <person name="Mey S."/>
            <person name="Somony T."/>
            <person name="Liles M.R."/>
        </authorList>
    </citation>
    <scope>NUCLEOTIDE SEQUENCE</scope>
    <source>
        <strain evidence="2">0.14</strain>
    </source>
</reference>
<protein>
    <submittedName>
        <fullName evidence="3">YtfJ family protein</fullName>
    </submittedName>
</protein>
<evidence type="ECO:0000313" key="5">
    <source>
        <dbReference type="EMBL" id="THJ45531.1"/>
    </source>
</evidence>
<dbReference type="Proteomes" id="UP000796104">
    <property type="component" value="Unassembled WGS sequence"/>
</dbReference>
<evidence type="ECO:0000313" key="4">
    <source>
        <dbReference type="EMBL" id="RKJ87413.1"/>
    </source>
</evidence>
<reference evidence="6" key="1">
    <citation type="submission" date="2017-10" db="EMBL/GenBank/DDBJ databases">
        <authorList>
            <person name="Colston S.M."/>
            <person name="Graf J."/>
        </authorList>
    </citation>
    <scope>NUCLEOTIDE SEQUENCE</scope>
    <source>
        <strain evidence="6">BAQ071013-135</strain>
    </source>
</reference>
<comment type="caution">
    <text evidence="3">The sequence shown here is derived from an EMBL/GenBank/DDBJ whole genome shotgun (WGS) entry which is preliminary data.</text>
</comment>
<gene>
    <name evidence="6" type="ORF">CF123_20620</name>
    <name evidence="4" type="ORF">D6R50_14195</name>
    <name evidence="3" type="ORF">DAA48_05330</name>
    <name evidence="5" type="ORF">E8Q35_10680</name>
    <name evidence="2" type="ORF">NS965_10220</name>
</gene>
<evidence type="ECO:0000256" key="1">
    <source>
        <dbReference type="SAM" id="SignalP"/>
    </source>
</evidence>
<reference evidence="5 9" key="5">
    <citation type="submission" date="2019-04" db="EMBL/GenBank/DDBJ databases">
        <title>Comparative genomics of Aeromonas veronii strains pathogenic to fish.</title>
        <authorList>
            <person name="Cascarano M.C."/>
            <person name="Smyrli M."/>
            <person name="Katharios P."/>
        </authorList>
    </citation>
    <scope>NUCLEOTIDE SEQUENCE [LARGE SCALE GENOMIC DNA]</scope>
    <source>
        <strain evidence="5 9">XU1</strain>
    </source>
</reference>
<dbReference type="Proteomes" id="UP000309618">
    <property type="component" value="Unassembled WGS sequence"/>
</dbReference>
<evidence type="ECO:0000313" key="3">
    <source>
        <dbReference type="EMBL" id="PTH81993.1"/>
    </source>
</evidence>
<dbReference type="RefSeq" id="WP_005343253.1">
    <property type="nucleotide sequence ID" value="NZ_CAAKNJ010000049.1"/>
</dbReference>
<dbReference type="EMBL" id="JANLFC010000028">
    <property type="protein sequence ID" value="MCR4448751.1"/>
    <property type="molecule type" value="Genomic_DNA"/>
</dbReference>
<feature type="chain" id="PRO_5015068083" evidence="1">
    <location>
        <begin position="18"/>
        <end position="180"/>
    </location>
</feature>
<dbReference type="NCBIfam" id="TIGR01626">
    <property type="entry name" value="ytfJ_HI0045"/>
    <property type="match status" value="1"/>
</dbReference>
<sequence length="180" mass="19514">MKHLVLTLALLPSLVFAHNFKDGNPVPLVNVSDKGELVLNGKDIGYQPWQSTSLTGKVFLIQHIAGRSSAKELNAPMIEAIKAAKLPQDKYQTVTVINSNDAIWGTSGFVKSSAEDSKKEFPWSAMVLDAKGMARNAWDLTPESSAIILLDKEGKVLFAKDGQLDANNIATVMGLIKSHL</sequence>
<evidence type="ECO:0000313" key="9">
    <source>
        <dbReference type="Proteomes" id="UP000309618"/>
    </source>
</evidence>
<evidence type="ECO:0000313" key="7">
    <source>
        <dbReference type="Proteomes" id="UP000241986"/>
    </source>
</evidence>
<dbReference type="InterPro" id="IPR006513">
    <property type="entry name" value="YtfJ_HI0045"/>
</dbReference>
<dbReference type="Pfam" id="PF09695">
    <property type="entry name" value="YtfJ_HI0045"/>
    <property type="match status" value="1"/>
</dbReference>
<name>A0A1N6RMW6_AERVE</name>
<dbReference type="Proteomes" id="UP000281725">
    <property type="component" value="Unassembled WGS sequence"/>
</dbReference>
<evidence type="ECO:0000313" key="2">
    <source>
        <dbReference type="EMBL" id="MCR4448751.1"/>
    </source>
</evidence>
<reference evidence="3 7" key="2">
    <citation type="submission" date="2018-03" db="EMBL/GenBank/DDBJ databases">
        <title>Aeromonas veronii whole genome sequencing and analysis.</title>
        <authorList>
            <person name="Xie H."/>
            <person name="Liu T."/>
            <person name="Wang K."/>
        </authorList>
    </citation>
    <scope>NUCLEOTIDE SEQUENCE [LARGE SCALE GENOMIC DNA]</scope>
    <source>
        <strain evidence="3 7">XH.VA.1</strain>
    </source>
</reference>
<accession>A0A318DEI0</accession>
<dbReference type="EMBL" id="PDXJ01000032">
    <property type="protein sequence ID" value="TND51029.1"/>
    <property type="molecule type" value="Genomic_DNA"/>
</dbReference>
<evidence type="ECO:0000313" key="8">
    <source>
        <dbReference type="Proteomes" id="UP000281725"/>
    </source>
</evidence>
<dbReference type="EMBL" id="RAWX01000003">
    <property type="protein sequence ID" value="RKJ87413.1"/>
    <property type="molecule type" value="Genomic_DNA"/>
</dbReference>
<reference evidence="4 8" key="3">
    <citation type="submission" date="2018-09" db="EMBL/GenBank/DDBJ databases">
        <title>Genome sequencing of Aeromonas veronii MS-17-88.</title>
        <authorList>
            <person name="Tekedar H.C."/>
            <person name="Arick M.A."/>
            <person name="Hsu C.-Y."/>
            <person name="Thrash A."/>
            <person name="Karsi A."/>
            <person name="Lawrence M.L."/>
            <person name="Abdelhamed H."/>
        </authorList>
    </citation>
    <scope>NUCLEOTIDE SEQUENCE [LARGE SCALE GENOMIC DNA]</scope>
    <source>
        <strain evidence="4 8">MS 17-88</strain>
    </source>
</reference>
<reference evidence="6" key="4">
    <citation type="journal article" date="2019" name="PLoS ONE">
        <title>Identification and characterization of putative Aeromonas spp. T3SS effectors.</title>
        <authorList>
            <person name="Rangel L.T."/>
            <person name="Marden J."/>
            <person name="Colston S."/>
            <person name="Setubal J.C."/>
            <person name="Graf J."/>
            <person name="Gogarten J.P."/>
        </authorList>
    </citation>
    <scope>NUCLEOTIDE SEQUENCE</scope>
    <source>
        <strain evidence="6">BAQ071013-135</strain>
    </source>
</reference>